<dbReference type="PANTHER" id="PTHR43476">
    <property type="entry name" value="3-(3-HYDROXY-PHENYL)PROPIONATE/3-HYDROXYCINNAMIC ACID HYDROXYLASE"/>
    <property type="match status" value="1"/>
</dbReference>
<proteinExistence type="predicted"/>
<dbReference type="Gene3D" id="3.30.70.2450">
    <property type="match status" value="1"/>
</dbReference>
<organism evidence="4 5">
    <name type="scientific">Zestomonas insulae</name>
    <dbReference type="NCBI Taxonomy" id="2809017"/>
    <lineage>
        <taxon>Bacteria</taxon>
        <taxon>Pseudomonadati</taxon>
        <taxon>Pseudomonadota</taxon>
        <taxon>Gammaproteobacteria</taxon>
        <taxon>Pseudomonadales</taxon>
        <taxon>Pseudomonadaceae</taxon>
        <taxon>Zestomonas</taxon>
    </lineage>
</organism>
<name>A0ABS2IDA4_9GAMM</name>
<dbReference type="InterPro" id="IPR050631">
    <property type="entry name" value="PheA/TfdB_FAD_monoxygenase"/>
</dbReference>
<feature type="domain" description="FAD-binding" evidence="3">
    <location>
        <begin position="5"/>
        <end position="335"/>
    </location>
</feature>
<dbReference type="RefSeq" id="WP_205348215.1">
    <property type="nucleotide sequence ID" value="NZ_JAFEUP010000003.1"/>
</dbReference>
<sequence>MNKKNVVIVGAGPTGLLCALGLAKTGIEVCVVERADAIQHSPRAMVYHWAVLDGLEKLGVLEDAKAEGFLSPELQFYVFKTGERIHLDTREALKTLSKTPYNLHLGQNKLAEIALSHLQKLPNFSIRWGVDVTGLTQSEHEVTLHCQQGDSQEDISAAWVIGADGANSIIRRSLNLSFDGITWPERFVATNVRGDFAKLGFSNATMMLDPEVGAIVARIDNDNLWRVTYCESLELPEDQVPERIPGYFAKILPEGTEYEVIQYSPYRMHQRAAESMRVGRVLLAGDAAHITNPTGGLGLTSGLFDIFVLHEALTAVIEGRVDPEILDRYSESRLKAFLEHASPAASEFKKLVYHCSDKEELEHKLAGLRHLQAHPELQVAMFGTAKSVETPSLISG</sequence>
<dbReference type="InterPro" id="IPR002938">
    <property type="entry name" value="FAD-bd"/>
</dbReference>
<comment type="caution">
    <text evidence="4">The sequence shown here is derived from an EMBL/GenBank/DDBJ whole genome shotgun (WGS) entry which is preliminary data.</text>
</comment>
<protein>
    <submittedName>
        <fullName evidence="4">FAD-dependent monooxygenase</fullName>
    </submittedName>
</protein>
<keyword evidence="4" id="KW-0503">Monooxygenase</keyword>
<dbReference type="PANTHER" id="PTHR43476:SF4">
    <property type="entry name" value="BLR0106 PROTEIN"/>
    <property type="match status" value="1"/>
</dbReference>
<dbReference type="EMBL" id="JAFEUP010000003">
    <property type="protein sequence ID" value="MBM7061015.1"/>
    <property type="molecule type" value="Genomic_DNA"/>
</dbReference>
<dbReference type="InterPro" id="IPR036188">
    <property type="entry name" value="FAD/NAD-bd_sf"/>
</dbReference>
<keyword evidence="1" id="KW-0560">Oxidoreductase</keyword>
<keyword evidence="5" id="KW-1185">Reference proteome</keyword>
<dbReference type="PRINTS" id="PR00420">
    <property type="entry name" value="RNGMNOXGNASE"/>
</dbReference>
<reference evidence="4 5" key="1">
    <citation type="submission" date="2021-02" db="EMBL/GenBank/DDBJ databases">
        <authorList>
            <person name="Lee D.-H."/>
        </authorList>
    </citation>
    <scope>NUCLEOTIDE SEQUENCE [LARGE SCALE GENOMIC DNA]</scope>
    <source>
        <strain evidence="4 5">UL073</strain>
    </source>
</reference>
<dbReference type="Proteomes" id="UP000717995">
    <property type="component" value="Unassembled WGS sequence"/>
</dbReference>
<evidence type="ECO:0000259" key="3">
    <source>
        <dbReference type="Pfam" id="PF01494"/>
    </source>
</evidence>
<gene>
    <name evidence="4" type="ORF">JQX08_09880</name>
</gene>
<evidence type="ECO:0000313" key="5">
    <source>
        <dbReference type="Proteomes" id="UP000717995"/>
    </source>
</evidence>
<evidence type="ECO:0000256" key="1">
    <source>
        <dbReference type="ARBA" id="ARBA00023002"/>
    </source>
</evidence>
<dbReference type="Gene3D" id="3.50.50.60">
    <property type="entry name" value="FAD/NAD(P)-binding domain"/>
    <property type="match status" value="1"/>
</dbReference>
<evidence type="ECO:0000256" key="2">
    <source>
        <dbReference type="ARBA" id="ARBA00023027"/>
    </source>
</evidence>
<keyword evidence="2" id="KW-0520">NAD</keyword>
<dbReference type="SUPFAM" id="SSF51905">
    <property type="entry name" value="FAD/NAD(P)-binding domain"/>
    <property type="match status" value="1"/>
</dbReference>
<dbReference type="GO" id="GO:0004497">
    <property type="term" value="F:monooxygenase activity"/>
    <property type="evidence" value="ECO:0007669"/>
    <property type="project" value="UniProtKB-KW"/>
</dbReference>
<accession>A0ABS2IDA4</accession>
<dbReference type="Pfam" id="PF01494">
    <property type="entry name" value="FAD_binding_3"/>
    <property type="match status" value="1"/>
</dbReference>
<evidence type="ECO:0000313" key="4">
    <source>
        <dbReference type="EMBL" id="MBM7061015.1"/>
    </source>
</evidence>